<protein>
    <submittedName>
        <fullName evidence="1">Glycosyltransferase family A protein</fullName>
    </submittedName>
</protein>
<evidence type="ECO:0000313" key="2">
    <source>
        <dbReference type="Proteomes" id="UP001501407"/>
    </source>
</evidence>
<dbReference type="RefSeq" id="WP_206687628.1">
    <property type="nucleotide sequence ID" value="NZ_JADIJF010000002.1"/>
</dbReference>
<dbReference type="Proteomes" id="UP001501407">
    <property type="component" value="Unassembled WGS sequence"/>
</dbReference>
<dbReference type="InterPro" id="IPR029044">
    <property type="entry name" value="Nucleotide-diphossugar_trans"/>
</dbReference>
<organism evidence="1 2">
    <name type="scientific">Microbacterium yannicii</name>
    <dbReference type="NCBI Taxonomy" id="671622"/>
    <lineage>
        <taxon>Bacteria</taxon>
        <taxon>Bacillati</taxon>
        <taxon>Actinomycetota</taxon>
        <taxon>Actinomycetes</taxon>
        <taxon>Micrococcales</taxon>
        <taxon>Microbacteriaceae</taxon>
        <taxon>Microbacterium</taxon>
    </lineage>
</organism>
<proteinExistence type="predicted"/>
<evidence type="ECO:0000313" key="1">
    <source>
        <dbReference type="EMBL" id="GAA5093682.1"/>
    </source>
</evidence>
<reference evidence="2" key="1">
    <citation type="journal article" date="2019" name="Int. J. Syst. Evol. Microbiol.">
        <title>The Global Catalogue of Microorganisms (GCM) 10K type strain sequencing project: providing services to taxonomists for standard genome sequencing and annotation.</title>
        <authorList>
            <consortium name="The Broad Institute Genomics Platform"/>
            <consortium name="The Broad Institute Genome Sequencing Center for Infectious Disease"/>
            <person name="Wu L."/>
            <person name="Ma J."/>
        </authorList>
    </citation>
    <scope>NUCLEOTIDE SEQUENCE [LARGE SCALE GENOMIC DNA]</scope>
    <source>
        <strain evidence="2">JCM 18959</strain>
    </source>
</reference>
<accession>A0ABP9MBG7</accession>
<dbReference type="CDD" id="cd00761">
    <property type="entry name" value="Glyco_tranf_GTA_type"/>
    <property type="match status" value="1"/>
</dbReference>
<keyword evidence="2" id="KW-1185">Reference proteome</keyword>
<name>A0ABP9MBG7_9MICO</name>
<dbReference type="SUPFAM" id="SSF53448">
    <property type="entry name" value="Nucleotide-diphospho-sugar transferases"/>
    <property type="match status" value="1"/>
</dbReference>
<sequence>MIAFVTSLRHPQNSADYDRVESLLQETLASVTNQDLDDYVVIVVGNKRPVFALPPRVYFVEVDFPAPAPPSGPQTDLNSFVWDKGTKIGAGLLRARDFTPDYVMIFDADDYVSRRIADHAALHDGQPGWVVERGWIYSHATGVYRAVGDFHRTCGTCHIVRWDAYEVPEGLAVSATQSEIADAFGDRLSRILGAHRNARTWLAEQGWQLEPLPFKGAVYNVDTGENHSGKGLSGLSWPASARFTHEFGVVPPRRMRDRVIAAVGPTAIAATARRVLGRIVRRPEIASAQQP</sequence>
<gene>
    <name evidence="1" type="ORF">GCM10025760_24150</name>
</gene>
<comment type="caution">
    <text evidence="1">The sequence shown here is derived from an EMBL/GenBank/DDBJ whole genome shotgun (WGS) entry which is preliminary data.</text>
</comment>
<dbReference type="EMBL" id="BAABKZ010000002">
    <property type="protein sequence ID" value="GAA5093682.1"/>
    <property type="molecule type" value="Genomic_DNA"/>
</dbReference>